<proteinExistence type="predicted"/>
<dbReference type="AlphaFoldDB" id="A0A9P8M2A7"/>
<sequence length="111" mass="12212">MGGFEEASMFSRPRAKLGVPDAVECRGSNEVLNRRRWSVDCSIETPIGTLACSMTNGQVLVGPWHHDCLGAAVPLRSTKVPWYRGKLKLGGSGLQLSSQRSLISHRLHHLF</sequence>
<reference evidence="1 2" key="1">
    <citation type="submission" date="2020-07" db="EMBL/GenBank/DDBJ databases">
        <title>Metarhizium humberi genome.</title>
        <authorList>
            <person name="Lysoe E."/>
        </authorList>
    </citation>
    <scope>NUCLEOTIDE SEQUENCE [LARGE SCALE GENOMIC DNA]</scope>
    <source>
        <strain evidence="1 2">ESALQ1638</strain>
    </source>
</reference>
<comment type="caution">
    <text evidence="1">The sequence shown here is derived from an EMBL/GenBank/DDBJ whole genome shotgun (WGS) entry which is preliminary data.</text>
</comment>
<gene>
    <name evidence="1" type="ORF">MHUMG1_09997</name>
</gene>
<evidence type="ECO:0000313" key="1">
    <source>
        <dbReference type="EMBL" id="KAH0592251.1"/>
    </source>
</evidence>
<evidence type="ECO:0000313" key="2">
    <source>
        <dbReference type="Proteomes" id="UP000764110"/>
    </source>
</evidence>
<dbReference type="Proteomes" id="UP000764110">
    <property type="component" value="Unassembled WGS sequence"/>
</dbReference>
<keyword evidence="2" id="KW-1185">Reference proteome</keyword>
<organism evidence="1 2">
    <name type="scientific">Metarhizium humberi</name>
    <dbReference type="NCBI Taxonomy" id="2596975"/>
    <lineage>
        <taxon>Eukaryota</taxon>
        <taxon>Fungi</taxon>
        <taxon>Dikarya</taxon>
        <taxon>Ascomycota</taxon>
        <taxon>Pezizomycotina</taxon>
        <taxon>Sordariomycetes</taxon>
        <taxon>Hypocreomycetidae</taxon>
        <taxon>Hypocreales</taxon>
        <taxon>Clavicipitaceae</taxon>
        <taxon>Metarhizium</taxon>
    </lineage>
</organism>
<protein>
    <submittedName>
        <fullName evidence="1">Uncharacterized protein</fullName>
    </submittedName>
</protein>
<accession>A0A9P8M2A7</accession>
<dbReference type="EMBL" id="JACEFI010000034">
    <property type="protein sequence ID" value="KAH0592251.1"/>
    <property type="molecule type" value="Genomic_DNA"/>
</dbReference>
<name>A0A9P8M2A7_9HYPO</name>